<reference evidence="2 3" key="1">
    <citation type="submission" date="2020-07" db="EMBL/GenBank/DDBJ databases">
        <title>Sequencing the genomes of 1000 actinobacteria strains.</title>
        <authorList>
            <person name="Klenk H.-P."/>
        </authorList>
    </citation>
    <scope>NUCLEOTIDE SEQUENCE [LARGE SCALE GENOMIC DNA]</scope>
    <source>
        <strain evidence="2 3">DSM 104001</strain>
    </source>
</reference>
<accession>A0A853CFI3</accession>
<feature type="compositionally biased region" description="Basic and acidic residues" evidence="1">
    <location>
        <begin position="36"/>
        <end position="45"/>
    </location>
</feature>
<evidence type="ECO:0000256" key="1">
    <source>
        <dbReference type="SAM" id="MobiDB-lite"/>
    </source>
</evidence>
<feature type="region of interest" description="Disordered" evidence="1">
    <location>
        <begin position="73"/>
        <end position="106"/>
    </location>
</feature>
<comment type="caution">
    <text evidence="2">The sequence shown here is derived from an EMBL/GenBank/DDBJ whole genome shotgun (WGS) entry which is preliminary data.</text>
</comment>
<protein>
    <submittedName>
        <fullName evidence="2">Uncharacterized protein</fullName>
    </submittedName>
</protein>
<sequence length="136" mass="14943">MRLRRPPASAVPRPTAPAYVEDWVASDEPVPAMPEDGPRQHREPVPDEPAEAVPWRVLAEERVEAALREWEAAQPPIEPVDGPRVVRTRDELPASAAQGPEQPSPADVGCVSLAFQGATQCVWRDVRAFLAEVRRG</sequence>
<keyword evidence="3" id="KW-1185">Reference proteome</keyword>
<dbReference type="RefSeq" id="WP_179717810.1">
    <property type="nucleotide sequence ID" value="NZ_JACBZT010000001.1"/>
</dbReference>
<dbReference type="EMBL" id="JACBZT010000001">
    <property type="protein sequence ID" value="NYJ06590.1"/>
    <property type="molecule type" value="Genomic_DNA"/>
</dbReference>
<organism evidence="2 3">
    <name type="scientific">Petropleomorpha daqingensis</name>
    <dbReference type="NCBI Taxonomy" id="2026353"/>
    <lineage>
        <taxon>Bacteria</taxon>
        <taxon>Bacillati</taxon>
        <taxon>Actinomycetota</taxon>
        <taxon>Actinomycetes</taxon>
        <taxon>Geodermatophilales</taxon>
        <taxon>Geodermatophilaceae</taxon>
        <taxon>Petropleomorpha</taxon>
    </lineage>
</organism>
<evidence type="ECO:0000313" key="2">
    <source>
        <dbReference type="EMBL" id="NYJ06590.1"/>
    </source>
</evidence>
<evidence type="ECO:0000313" key="3">
    <source>
        <dbReference type="Proteomes" id="UP000541969"/>
    </source>
</evidence>
<dbReference type="AlphaFoldDB" id="A0A853CFI3"/>
<name>A0A853CFI3_9ACTN</name>
<gene>
    <name evidence="2" type="ORF">GGQ55_002868</name>
</gene>
<feature type="region of interest" description="Disordered" evidence="1">
    <location>
        <begin position="1"/>
        <end position="53"/>
    </location>
</feature>
<proteinExistence type="predicted"/>
<dbReference type="Proteomes" id="UP000541969">
    <property type="component" value="Unassembled WGS sequence"/>
</dbReference>